<evidence type="ECO:0000259" key="4">
    <source>
        <dbReference type="PROSITE" id="PS50213"/>
    </source>
</evidence>
<proteinExistence type="predicted"/>
<comment type="caution">
    <text evidence="5">The sequence shown here is derived from an EMBL/GenBank/DDBJ whole genome shotgun (WGS) entry which is preliminary data.</text>
</comment>
<organism evidence="5 6">
    <name type="scientific">Candida metapsilosis</name>
    <dbReference type="NCBI Taxonomy" id="273372"/>
    <lineage>
        <taxon>Eukaryota</taxon>
        <taxon>Fungi</taxon>
        <taxon>Dikarya</taxon>
        <taxon>Ascomycota</taxon>
        <taxon>Saccharomycotina</taxon>
        <taxon>Pichiomycetes</taxon>
        <taxon>Debaryomycetaceae</taxon>
        <taxon>Candida/Lodderomyces clade</taxon>
        <taxon>Candida</taxon>
    </lineage>
</organism>
<feature type="region of interest" description="Disordered" evidence="2">
    <location>
        <begin position="77"/>
        <end position="102"/>
    </location>
</feature>
<dbReference type="OrthoDB" id="5551751at2759"/>
<feature type="domain" description="FAS1" evidence="4">
    <location>
        <begin position="174"/>
        <end position="333"/>
    </location>
</feature>
<feature type="signal peptide" evidence="3">
    <location>
        <begin position="1"/>
        <end position="18"/>
    </location>
</feature>
<dbReference type="InterPro" id="IPR040200">
    <property type="entry name" value="Mug57-like"/>
</dbReference>
<dbReference type="GeneID" id="93649698"/>
<evidence type="ECO:0000256" key="3">
    <source>
        <dbReference type="SAM" id="SignalP"/>
    </source>
</evidence>
<evidence type="ECO:0000256" key="2">
    <source>
        <dbReference type="SAM" id="MobiDB-lite"/>
    </source>
</evidence>
<dbReference type="AlphaFoldDB" id="A0A8H7ZKD7"/>
<gene>
    <name evidence="5" type="ORF">I9W82_001069</name>
</gene>
<evidence type="ECO:0000256" key="1">
    <source>
        <dbReference type="ARBA" id="ARBA00022729"/>
    </source>
</evidence>
<dbReference type="InterPro" id="IPR000782">
    <property type="entry name" value="FAS1_domain"/>
</dbReference>
<dbReference type="SUPFAM" id="SSF82153">
    <property type="entry name" value="FAS1 domain"/>
    <property type="match status" value="1"/>
</dbReference>
<name>A0A8H7ZKD7_9ASCO</name>
<dbReference type="PANTHER" id="PTHR28156:SF1">
    <property type="entry name" value="FAS1 DOMAIN-CONTAINING PROTEIN YDR262W"/>
    <property type="match status" value="1"/>
</dbReference>
<protein>
    <recommendedName>
        <fullName evidence="4">FAS1 domain-containing protein</fullName>
    </recommendedName>
</protein>
<accession>A0A8H7ZKD7</accession>
<sequence length="336" mass="38047">MKTSTFALIASLSAMVASKNVYNLQGLKEVDETANDKRDAKNVPNLEYLKHLSENEKREADAKNVVNLQAFKNGVSDEVNEKRDAKNTPNLSDLGNKFLHEGSDKDKRKNTFRISDFLQEDKHDKRDAKNTFDIGKFAKLSGKKRDGQEILNLPEEEVAKESYVFTFDSADCCSNLLQSILPQLKSVSIFAGYIRDNRELNSRTESLESNMLIVSPTDDAIENKLSNLKPWEFPTSLDDAKSEQEQDKILQDNLQSYLNGHVVSDFQDKINIKDGNEKVVVTKLNNGELLEIKQDIVSQTFSVRVPARQKDWISVVIVRQVENGFIFVIDDSLVKP</sequence>
<evidence type="ECO:0000313" key="5">
    <source>
        <dbReference type="EMBL" id="KAG5421976.1"/>
    </source>
</evidence>
<dbReference type="Gene3D" id="2.30.180.10">
    <property type="entry name" value="FAS1 domain"/>
    <property type="match status" value="1"/>
</dbReference>
<keyword evidence="1 3" id="KW-0732">Signal</keyword>
<keyword evidence="6" id="KW-1185">Reference proteome</keyword>
<dbReference type="InterPro" id="IPR036378">
    <property type="entry name" value="FAS1_dom_sf"/>
</dbReference>
<dbReference type="EMBL" id="JAEOAQ010000001">
    <property type="protein sequence ID" value="KAG5421976.1"/>
    <property type="molecule type" value="Genomic_DNA"/>
</dbReference>
<reference evidence="5 6" key="1">
    <citation type="submission" date="2020-12" db="EMBL/GenBank/DDBJ databases">
        <title>Effect of drift, selection, and recombination on the evolution of hybrid genomes in Candida yeast pathogens.</title>
        <authorList>
            <person name="Mixao V."/>
            <person name="Ksiezopolska E."/>
            <person name="Saus E."/>
            <person name="Boekhout T."/>
            <person name="Gacser A."/>
            <person name="Gabaldon T."/>
        </authorList>
    </citation>
    <scope>NUCLEOTIDE SEQUENCE [LARGE SCALE GENOMIC DNA]</scope>
    <source>
        <strain evidence="5 6">BP57</strain>
    </source>
</reference>
<evidence type="ECO:0000313" key="6">
    <source>
        <dbReference type="Proteomes" id="UP000669133"/>
    </source>
</evidence>
<dbReference type="PANTHER" id="PTHR28156">
    <property type="entry name" value="FAS1 DOMAIN-CONTAINING PROTEIN YDR262W"/>
    <property type="match status" value="1"/>
</dbReference>
<dbReference type="Proteomes" id="UP000669133">
    <property type="component" value="Unassembled WGS sequence"/>
</dbReference>
<feature type="chain" id="PRO_5034890165" description="FAS1 domain-containing protein" evidence="3">
    <location>
        <begin position="19"/>
        <end position="336"/>
    </location>
</feature>
<dbReference type="PROSITE" id="PS50213">
    <property type="entry name" value="FAS1"/>
    <property type="match status" value="1"/>
</dbReference>
<dbReference type="RefSeq" id="XP_067551092.1">
    <property type="nucleotide sequence ID" value="XM_067689775.1"/>
</dbReference>